<dbReference type="AlphaFoldDB" id="A0AAU9T5S4"/>
<feature type="region of interest" description="Disordered" evidence="1">
    <location>
        <begin position="1"/>
        <end position="40"/>
    </location>
</feature>
<accession>A0AAU9T5S4</accession>
<organism evidence="2 3">
    <name type="scientific">Thlaspi arvense</name>
    <name type="common">Field penny-cress</name>
    <dbReference type="NCBI Taxonomy" id="13288"/>
    <lineage>
        <taxon>Eukaryota</taxon>
        <taxon>Viridiplantae</taxon>
        <taxon>Streptophyta</taxon>
        <taxon>Embryophyta</taxon>
        <taxon>Tracheophyta</taxon>
        <taxon>Spermatophyta</taxon>
        <taxon>Magnoliopsida</taxon>
        <taxon>eudicotyledons</taxon>
        <taxon>Gunneridae</taxon>
        <taxon>Pentapetalae</taxon>
        <taxon>rosids</taxon>
        <taxon>malvids</taxon>
        <taxon>Brassicales</taxon>
        <taxon>Brassicaceae</taxon>
        <taxon>Thlaspideae</taxon>
        <taxon>Thlaspi</taxon>
    </lineage>
</organism>
<name>A0AAU9T5S4_THLAR</name>
<protein>
    <submittedName>
        <fullName evidence="2">Uncharacterized protein</fullName>
    </submittedName>
</protein>
<gene>
    <name evidence="2" type="ORF">TAV2_LOCUS26115</name>
</gene>
<proteinExistence type="predicted"/>
<dbReference type="Proteomes" id="UP000836841">
    <property type="component" value="Unassembled WGS sequence"/>
</dbReference>
<reference evidence="2 3" key="1">
    <citation type="submission" date="2022-03" db="EMBL/GenBank/DDBJ databases">
        <authorList>
            <person name="Nunn A."/>
            <person name="Chopra R."/>
            <person name="Nunn A."/>
            <person name="Contreras Garrido A."/>
        </authorList>
    </citation>
    <scope>NUCLEOTIDE SEQUENCE [LARGE SCALE GENOMIC DNA]</scope>
</reference>
<evidence type="ECO:0000313" key="3">
    <source>
        <dbReference type="Proteomes" id="UP000836841"/>
    </source>
</evidence>
<comment type="caution">
    <text evidence="2">The sequence shown here is derived from an EMBL/GenBank/DDBJ whole genome shotgun (WGS) entry which is preliminary data.</text>
</comment>
<keyword evidence="3" id="KW-1185">Reference proteome</keyword>
<sequence length="135" mass="14212">MDGGGARVERRRSIKERLGLKGSRGRGSDSAGNGQDRRTWLLRRSSGGVAGMNLAAALAAERHFRAAQDTVGSGSPPAVRGTPVRVSLMMLLEETDGADDLGADSTCCVCMERKRAQRSYRAGTHFAGCARGSCG</sequence>
<evidence type="ECO:0000256" key="1">
    <source>
        <dbReference type="SAM" id="MobiDB-lite"/>
    </source>
</evidence>
<dbReference type="EMBL" id="CAJVSB020000890">
    <property type="protein sequence ID" value="CAH2080397.1"/>
    <property type="molecule type" value="Genomic_DNA"/>
</dbReference>
<evidence type="ECO:0000313" key="2">
    <source>
        <dbReference type="EMBL" id="CAH2080397.1"/>
    </source>
</evidence>